<reference evidence="9 10" key="1">
    <citation type="submission" date="2018-05" db="EMBL/GenBank/DDBJ databases">
        <title>Genomic Encyclopedia of Type Strains, Phase IV (KMG-IV): sequencing the most valuable type-strain genomes for metagenomic binning, comparative biology and taxonomic classification.</title>
        <authorList>
            <person name="Goeker M."/>
        </authorList>
    </citation>
    <scope>NUCLEOTIDE SEQUENCE [LARGE SCALE GENOMIC DNA]</scope>
    <source>
        <strain evidence="9 10">DSM 103371</strain>
    </source>
</reference>
<keyword evidence="4" id="KW-0378">Hydrolase</keyword>
<keyword evidence="6 7" id="KW-0472">Membrane</keyword>
<accession>A0A316GE80</accession>
<dbReference type="SUPFAM" id="SSF144091">
    <property type="entry name" value="Rhomboid-like"/>
    <property type="match status" value="1"/>
</dbReference>
<dbReference type="EMBL" id="QGGV01000001">
    <property type="protein sequence ID" value="PWK58873.1"/>
    <property type="molecule type" value="Genomic_DNA"/>
</dbReference>
<evidence type="ECO:0000256" key="7">
    <source>
        <dbReference type="SAM" id="Phobius"/>
    </source>
</evidence>
<dbReference type="AlphaFoldDB" id="A0A316GE80"/>
<evidence type="ECO:0000256" key="4">
    <source>
        <dbReference type="ARBA" id="ARBA00022801"/>
    </source>
</evidence>
<dbReference type="PANTHER" id="PTHR43731">
    <property type="entry name" value="RHOMBOID PROTEASE"/>
    <property type="match status" value="1"/>
</dbReference>
<comment type="subcellular location">
    <subcellularLocation>
        <location evidence="1">Membrane</location>
        <topology evidence="1">Multi-pass membrane protein</topology>
    </subcellularLocation>
</comment>
<evidence type="ECO:0000256" key="1">
    <source>
        <dbReference type="ARBA" id="ARBA00004141"/>
    </source>
</evidence>
<dbReference type="KEGG" id="salo:EF888_04890"/>
<evidence type="ECO:0000313" key="9">
    <source>
        <dbReference type="EMBL" id="PWK58873.1"/>
    </source>
</evidence>
<feature type="transmembrane region" description="Helical" evidence="7">
    <location>
        <begin position="196"/>
        <end position="213"/>
    </location>
</feature>
<sequence>MTPDPSTDGGSDAPAGRGLTAAWVIAGVCVAIELVLLAGDAGLIGGVRFRQAVYEYGGFWSGLLGNWRPNYPFQQWAMFLSYGFLHAGLIHLILNMVTLLSLSRSVLLRVGTVRYLLLYGMSLLGGALGFALLSDSYRPMVGASGALFGLAGAILAWEYVDRYATSERLWPVARAVLLLLGLNVALYYAMDRLLAWEAHLGGFVAGWIAALLIDPRPSRDDD</sequence>
<dbReference type="GO" id="GO:0004252">
    <property type="term" value="F:serine-type endopeptidase activity"/>
    <property type="evidence" value="ECO:0007669"/>
    <property type="project" value="InterPro"/>
</dbReference>
<dbReference type="PANTHER" id="PTHR43731:SF14">
    <property type="entry name" value="PRESENILIN-ASSOCIATED RHOMBOID-LIKE PROTEIN, MITOCHONDRIAL"/>
    <property type="match status" value="1"/>
</dbReference>
<organism evidence="9 10">
    <name type="scientific">Silicimonas algicola</name>
    <dbReference type="NCBI Taxonomy" id="1826607"/>
    <lineage>
        <taxon>Bacteria</taxon>
        <taxon>Pseudomonadati</taxon>
        <taxon>Pseudomonadota</taxon>
        <taxon>Alphaproteobacteria</taxon>
        <taxon>Rhodobacterales</taxon>
        <taxon>Paracoccaceae</taxon>
    </lineage>
</organism>
<name>A0A316GE80_9RHOB</name>
<dbReference type="Gene3D" id="1.20.1540.10">
    <property type="entry name" value="Rhomboid-like"/>
    <property type="match status" value="1"/>
</dbReference>
<comment type="caution">
    <text evidence="9">The sequence shown here is derived from an EMBL/GenBank/DDBJ whole genome shotgun (WGS) entry which is preliminary data.</text>
</comment>
<dbReference type="InterPro" id="IPR022764">
    <property type="entry name" value="Peptidase_S54_rhomboid_dom"/>
</dbReference>
<feature type="transmembrane region" description="Helical" evidence="7">
    <location>
        <begin position="20"/>
        <end position="39"/>
    </location>
</feature>
<dbReference type="Proteomes" id="UP000245390">
    <property type="component" value="Unassembled WGS sequence"/>
</dbReference>
<evidence type="ECO:0000313" key="10">
    <source>
        <dbReference type="Proteomes" id="UP000245390"/>
    </source>
</evidence>
<dbReference type="GO" id="GO:0006508">
    <property type="term" value="P:proteolysis"/>
    <property type="evidence" value="ECO:0007669"/>
    <property type="project" value="UniProtKB-KW"/>
</dbReference>
<evidence type="ECO:0000259" key="8">
    <source>
        <dbReference type="Pfam" id="PF01694"/>
    </source>
</evidence>
<protein>
    <submittedName>
        <fullName evidence="9">Membrane associated rhomboid family serine protease</fullName>
    </submittedName>
</protein>
<feature type="transmembrane region" description="Helical" evidence="7">
    <location>
        <begin position="79"/>
        <end position="103"/>
    </location>
</feature>
<feature type="transmembrane region" description="Helical" evidence="7">
    <location>
        <begin position="115"/>
        <end position="134"/>
    </location>
</feature>
<dbReference type="RefSeq" id="WP_109757714.1">
    <property type="nucleotide sequence ID" value="NZ_CP034588.1"/>
</dbReference>
<evidence type="ECO:0000256" key="2">
    <source>
        <dbReference type="ARBA" id="ARBA00009045"/>
    </source>
</evidence>
<dbReference type="InterPro" id="IPR035952">
    <property type="entry name" value="Rhomboid-like_sf"/>
</dbReference>
<feature type="transmembrane region" description="Helical" evidence="7">
    <location>
        <begin position="172"/>
        <end position="190"/>
    </location>
</feature>
<gene>
    <name evidence="9" type="ORF">C8D95_101690</name>
</gene>
<keyword evidence="9" id="KW-0645">Protease</keyword>
<proteinExistence type="inferred from homology"/>
<dbReference type="Pfam" id="PF01694">
    <property type="entry name" value="Rhomboid"/>
    <property type="match status" value="1"/>
</dbReference>
<evidence type="ECO:0000256" key="5">
    <source>
        <dbReference type="ARBA" id="ARBA00022989"/>
    </source>
</evidence>
<dbReference type="OrthoDB" id="9797190at2"/>
<feature type="domain" description="Peptidase S54 rhomboid" evidence="8">
    <location>
        <begin position="75"/>
        <end position="213"/>
    </location>
</feature>
<dbReference type="InterPro" id="IPR050925">
    <property type="entry name" value="Rhomboid_protease_S54"/>
</dbReference>
<dbReference type="GO" id="GO:0016020">
    <property type="term" value="C:membrane"/>
    <property type="evidence" value="ECO:0007669"/>
    <property type="project" value="UniProtKB-SubCell"/>
</dbReference>
<evidence type="ECO:0000256" key="3">
    <source>
        <dbReference type="ARBA" id="ARBA00022692"/>
    </source>
</evidence>
<keyword evidence="5 7" id="KW-1133">Transmembrane helix</keyword>
<keyword evidence="10" id="KW-1185">Reference proteome</keyword>
<comment type="similarity">
    <text evidence="2">Belongs to the peptidase S54 family.</text>
</comment>
<evidence type="ECO:0000256" key="6">
    <source>
        <dbReference type="ARBA" id="ARBA00023136"/>
    </source>
</evidence>
<keyword evidence="3 7" id="KW-0812">Transmembrane</keyword>
<feature type="transmembrane region" description="Helical" evidence="7">
    <location>
        <begin position="140"/>
        <end position="160"/>
    </location>
</feature>